<dbReference type="GO" id="GO:0005737">
    <property type="term" value="C:cytoplasm"/>
    <property type="evidence" value="ECO:0007669"/>
    <property type="project" value="TreeGrafter"/>
</dbReference>
<dbReference type="Pfam" id="PF03999">
    <property type="entry name" value="MAP65_ASE1"/>
    <property type="match status" value="1"/>
</dbReference>
<proteinExistence type="predicted"/>
<evidence type="ECO:0000256" key="2">
    <source>
        <dbReference type="SAM" id="MobiDB-lite"/>
    </source>
</evidence>
<feature type="coiled-coil region" evidence="1">
    <location>
        <begin position="539"/>
        <end position="573"/>
    </location>
</feature>
<dbReference type="OrthoDB" id="642895at2759"/>
<sequence>MDVTFTNNDNSNHKHLDIIAKKVNKTIEELNDVYSEIGYTTTEISIKKSEIFSIIEDTIHNCTNSLKREKASIENECEWLRQQIKIILAMMDDAKGTKCLSKLNKGIVFNDTDLFEEGFKEEITKKLTNLKSKRENFYEDSPFNITNNSSNIMEEISFEKKYEGMLESSPKLSLMKLKRELNAVFLDVLKHFMKTFKKFNSCNLMYLDLIETIGNIDSQEINYDYLKTLPAREDAENHKELIESFESTIRHLKLSDMKTASFSSFVDNSHEDMAFVISSPRKLKGKDIEADGEGYDRVKEVGGSTAEFVFHLREINYKIVKSIRTLKMTKISAELITDLNKQINYCEVNVEERKTKMTVIISKILDLVEELEYSEDQLINLQKQFNEREKEKSDESINETFIDIETLNFIQSNPVQFGLNDSHLAFIANFLELLSKVKETKQKKYEYYLGHCSRLWEKLGEEEHYIEDFVLQNRGLSDKSMYNFKTELNRLLSKRSQYIDNFIFDTRSEIEEYWRKLYYTETEMRVFKYFDYELDPNDSYDKESILKDHENELSQLKREFESKSEILQDYEELKQLILDQDFLIESSKDSSRLLSKNSCKILLNEERIRKRVLKSMPRLIENLKKSLTIYNKNQVLKGRNPFTITGEDFYKRVLAIENEKLTKRKNNSHNKKSIEIHHSNNSHSGSNSVSPYKSQRISQMQPKRVSPSRPLSVSTSRHSPITSMNPIRKPAIKLTRNNGHPSTSRTNRIINAMSTSINGTNPGVSGFPSNQISHISNSSQSSNQVSPYGIDKHVNTSNTLLKSFRTSLQPLNSPLTADSKSGIKNSPSFSTMSPLRVNFSSIEENNKENTDVTVKRKKEDLTLNITPMKSGRLVKWDKNTSTPASESRSLGDNSSNLGEDYLQWRLEKLSQLNNA</sequence>
<dbReference type="GO" id="GO:0008017">
    <property type="term" value="F:microtubule binding"/>
    <property type="evidence" value="ECO:0007669"/>
    <property type="project" value="InterPro"/>
</dbReference>
<dbReference type="GO" id="GO:1990023">
    <property type="term" value="C:mitotic spindle midzone"/>
    <property type="evidence" value="ECO:0007669"/>
    <property type="project" value="TreeGrafter"/>
</dbReference>
<dbReference type="GeneID" id="18248660"/>
<gene>
    <name evidence="3" type="ORF">CANTEDRAFT_118801</name>
</gene>
<feature type="region of interest" description="Disordered" evidence="2">
    <location>
        <begin position="874"/>
        <end position="894"/>
    </location>
</feature>
<feature type="compositionally biased region" description="Polar residues" evidence="2">
    <location>
        <begin position="709"/>
        <end position="724"/>
    </location>
</feature>
<dbReference type="PANTHER" id="PTHR19321:SF41">
    <property type="entry name" value="FASCETTO-RELATED"/>
    <property type="match status" value="1"/>
</dbReference>
<evidence type="ECO:0000313" key="3">
    <source>
        <dbReference type="EMBL" id="EGV65906.1"/>
    </source>
</evidence>
<dbReference type="AlphaFoldDB" id="G3AYR0"/>
<keyword evidence="1" id="KW-0175">Coiled coil</keyword>
<dbReference type="HOGENOM" id="CLU_320776_0_0_1"/>
<evidence type="ECO:0000313" key="4">
    <source>
        <dbReference type="Proteomes" id="UP000000707"/>
    </source>
</evidence>
<evidence type="ECO:0000256" key="1">
    <source>
        <dbReference type="SAM" id="Coils"/>
    </source>
</evidence>
<reference evidence="3 4" key="1">
    <citation type="journal article" date="2011" name="Proc. Natl. Acad. Sci. U.S.A.">
        <title>Comparative genomics of xylose-fermenting fungi for enhanced biofuel production.</title>
        <authorList>
            <person name="Wohlbach D.J."/>
            <person name="Kuo A."/>
            <person name="Sato T.K."/>
            <person name="Potts K.M."/>
            <person name="Salamov A.A."/>
            <person name="LaButti K.M."/>
            <person name="Sun H."/>
            <person name="Clum A."/>
            <person name="Pangilinan J.L."/>
            <person name="Lindquist E.A."/>
            <person name="Lucas S."/>
            <person name="Lapidus A."/>
            <person name="Jin M."/>
            <person name="Gunawan C."/>
            <person name="Balan V."/>
            <person name="Dale B.E."/>
            <person name="Jeffries T.W."/>
            <person name="Zinkel R."/>
            <person name="Barry K.W."/>
            <person name="Grigoriev I.V."/>
            <person name="Gasch A.P."/>
        </authorList>
    </citation>
    <scope>NUCLEOTIDE SEQUENCE [LARGE SCALE GENOMIC DNA]</scope>
    <source>
        <strain evidence="4">ATCC 10573 / BCRC 21748 / CBS 615 / JCM 9827 / NBRC 10315 / NRRL Y-1498 / VKM Y-70</strain>
    </source>
</reference>
<feature type="compositionally biased region" description="Low complexity" evidence="2">
    <location>
        <begin position="679"/>
        <end position="690"/>
    </location>
</feature>
<dbReference type="Proteomes" id="UP000000707">
    <property type="component" value="Unassembled WGS sequence"/>
</dbReference>
<protein>
    <recommendedName>
        <fullName evidence="5">Anaphase spindle elongation protein</fullName>
    </recommendedName>
</protein>
<keyword evidence="4" id="KW-1185">Reference proteome</keyword>
<feature type="coiled-coil region" evidence="1">
    <location>
        <begin position="364"/>
        <end position="391"/>
    </location>
</feature>
<accession>G3AYR0</accession>
<dbReference type="EMBL" id="GL996512">
    <property type="protein sequence ID" value="EGV65906.1"/>
    <property type="molecule type" value="Genomic_DNA"/>
</dbReference>
<dbReference type="GO" id="GO:0051256">
    <property type="term" value="P:mitotic spindle midzone assembly"/>
    <property type="evidence" value="ECO:0007669"/>
    <property type="project" value="TreeGrafter"/>
</dbReference>
<feature type="compositionally biased region" description="Polar residues" evidence="2">
    <location>
        <begin position="691"/>
        <end position="701"/>
    </location>
</feature>
<dbReference type="InterPro" id="IPR007145">
    <property type="entry name" value="MAP65_Ase1_PRC1"/>
</dbReference>
<evidence type="ECO:0008006" key="5">
    <source>
        <dbReference type="Google" id="ProtNLM"/>
    </source>
</evidence>
<feature type="compositionally biased region" description="Polar residues" evidence="2">
    <location>
        <begin position="879"/>
        <end position="894"/>
    </location>
</feature>
<feature type="region of interest" description="Disordered" evidence="2">
    <location>
        <begin position="676"/>
        <end position="724"/>
    </location>
</feature>
<dbReference type="STRING" id="590646.G3AYR0"/>
<dbReference type="PANTHER" id="PTHR19321">
    <property type="entry name" value="PROTEIN REGULATOR OF CYTOKINESIS 1 PRC1-RELATED"/>
    <property type="match status" value="1"/>
</dbReference>
<dbReference type="eggNOG" id="KOG4302">
    <property type="taxonomic scope" value="Eukaryota"/>
</dbReference>
<dbReference type="KEGG" id="cten:18248660"/>
<organism evidence="4">
    <name type="scientific">Candida tenuis (strain ATCC 10573 / BCRC 21748 / CBS 615 / JCM 9827 / NBRC 10315 / NRRL Y-1498 / VKM Y-70)</name>
    <name type="common">Yeast</name>
    <name type="synonym">Yamadazyma tenuis</name>
    <dbReference type="NCBI Taxonomy" id="590646"/>
    <lineage>
        <taxon>Eukaryota</taxon>
        <taxon>Fungi</taxon>
        <taxon>Dikarya</taxon>
        <taxon>Ascomycota</taxon>
        <taxon>Saccharomycotina</taxon>
        <taxon>Pichiomycetes</taxon>
        <taxon>Debaryomycetaceae</taxon>
        <taxon>Yamadazyma</taxon>
    </lineage>
</organism>
<dbReference type="Gene3D" id="1.20.58.1520">
    <property type="match status" value="1"/>
</dbReference>
<name>G3AYR0_CANTC</name>